<keyword evidence="2" id="KW-1133">Transmembrane helix</keyword>
<comment type="caution">
    <text evidence="3">The sequence shown here is derived from an EMBL/GenBank/DDBJ whole genome shotgun (WGS) entry which is preliminary data.</text>
</comment>
<feature type="compositionally biased region" description="Low complexity" evidence="1">
    <location>
        <begin position="157"/>
        <end position="170"/>
    </location>
</feature>
<evidence type="ECO:0000256" key="2">
    <source>
        <dbReference type="SAM" id="Phobius"/>
    </source>
</evidence>
<dbReference type="AlphaFoldDB" id="A0A1Y2GW35"/>
<feature type="region of interest" description="Disordered" evidence="1">
    <location>
        <begin position="809"/>
        <end position="833"/>
    </location>
</feature>
<keyword evidence="2" id="KW-0472">Membrane</keyword>
<evidence type="ECO:0008006" key="5">
    <source>
        <dbReference type="Google" id="ProtNLM"/>
    </source>
</evidence>
<feature type="compositionally biased region" description="Polar residues" evidence="1">
    <location>
        <begin position="652"/>
        <end position="666"/>
    </location>
</feature>
<protein>
    <recommendedName>
        <fullName evidence="5">RGS domain-containing protein</fullName>
    </recommendedName>
</protein>
<dbReference type="Proteomes" id="UP000193648">
    <property type="component" value="Unassembled WGS sequence"/>
</dbReference>
<keyword evidence="2" id="KW-0812">Transmembrane</keyword>
<feature type="transmembrane region" description="Helical" evidence="2">
    <location>
        <begin position="27"/>
        <end position="46"/>
    </location>
</feature>
<dbReference type="PANTHER" id="PTHR10845:SF192">
    <property type="entry name" value="DOUBLE HIT, ISOFORM B"/>
    <property type="match status" value="1"/>
</dbReference>
<keyword evidence="4" id="KW-1185">Reference proteome</keyword>
<feature type="transmembrane region" description="Helical" evidence="2">
    <location>
        <begin position="62"/>
        <end position="81"/>
    </location>
</feature>
<feature type="transmembrane region" description="Helical" evidence="2">
    <location>
        <begin position="278"/>
        <end position="300"/>
    </location>
</feature>
<feature type="compositionally biased region" description="Polar residues" evidence="1">
    <location>
        <begin position="355"/>
        <end position="367"/>
    </location>
</feature>
<feature type="compositionally biased region" description="Polar residues" evidence="1">
    <location>
        <begin position="708"/>
        <end position="728"/>
    </location>
</feature>
<feature type="compositionally biased region" description="Polar residues" evidence="1">
    <location>
        <begin position="809"/>
        <end position="830"/>
    </location>
</feature>
<feature type="region of interest" description="Disordered" evidence="1">
    <location>
        <begin position="544"/>
        <end position="615"/>
    </location>
</feature>
<reference evidence="3 4" key="1">
    <citation type="submission" date="2016-07" db="EMBL/GenBank/DDBJ databases">
        <title>Pervasive Adenine N6-methylation of Active Genes in Fungi.</title>
        <authorList>
            <consortium name="DOE Joint Genome Institute"/>
            <person name="Mondo S.J."/>
            <person name="Dannebaum R.O."/>
            <person name="Kuo R.C."/>
            <person name="Labutti K."/>
            <person name="Haridas S."/>
            <person name="Kuo A."/>
            <person name="Salamov A."/>
            <person name="Ahrendt S.R."/>
            <person name="Lipzen A."/>
            <person name="Sullivan W."/>
            <person name="Andreopoulos W.B."/>
            <person name="Clum A."/>
            <person name="Lindquist E."/>
            <person name="Daum C."/>
            <person name="Ramamoorthy G.K."/>
            <person name="Gryganskyi A."/>
            <person name="Culley D."/>
            <person name="Magnuson J.K."/>
            <person name="James T.Y."/>
            <person name="O'Malley M.A."/>
            <person name="Stajich J.E."/>
            <person name="Spatafora J.W."/>
            <person name="Visel A."/>
            <person name="Grigoriev I.V."/>
        </authorList>
    </citation>
    <scope>NUCLEOTIDE SEQUENCE [LARGE SCALE GENOMIC DNA]</scope>
    <source>
        <strain evidence="3 4">NRRL 3116</strain>
    </source>
</reference>
<dbReference type="PANTHER" id="PTHR10845">
    <property type="entry name" value="REGULATOR OF G PROTEIN SIGNALING"/>
    <property type="match status" value="1"/>
</dbReference>
<feature type="transmembrane region" description="Helical" evidence="2">
    <location>
        <begin position="244"/>
        <end position="266"/>
    </location>
</feature>
<dbReference type="InParanoid" id="A0A1Y2GW35"/>
<feature type="region of interest" description="Disordered" evidence="1">
    <location>
        <begin position="638"/>
        <end position="677"/>
    </location>
</feature>
<name>A0A1Y2GW35_9FUNG</name>
<feature type="compositionally biased region" description="Polar residues" evidence="1">
    <location>
        <begin position="548"/>
        <end position="575"/>
    </location>
</feature>
<feature type="compositionally biased region" description="Low complexity" evidence="1">
    <location>
        <begin position="693"/>
        <end position="707"/>
    </location>
</feature>
<feature type="region of interest" description="Disordered" evidence="1">
    <location>
        <begin position="969"/>
        <end position="1054"/>
    </location>
</feature>
<feature type="compositionally biased region" description="Basic and acidic residues" evidence="1">
    <location>
        <begin position="1027"/>
        <end position="1038"/>
    </location>
</feature>
<feature type="compositionally biased region" description="Low complexity" evidence="1">
    <location>
        <begin position="638"/>
        <end position="651"/>
    </location>
</feature>
<feature type="compositionally biased region" description="Low complexity" evidence="1">
    <location>
        <begin position="908"/>
        <end position="919"/>
    </location>
</feature>
<feature type="region of interest" description="Disordered" evidence="1">
    <location>
        <begin position="867"/>
        <end position="919"/>
    </location>
</feature>
<dbReference type="RefSeq" id="XP_021883746.1">
    <property type="nucleotide sequence ID" value="XM_022027590.1"/>
</dbReference>
<feature type="region of interest" description="Disordered" evidence="1">
    <location>
        <begin position="148"/>
        <end position="170"/>
    </location>
</feature>
<proteinExistence type="predicted"/>
<sequence>MVEIIWGDEPGTGPEVDIPLGALRRNILIVFGTTLTVIGLVSTYLFQQISKKDNNLRQRGRYLVTLQGYFGTFWFAIIYAFQAYKYRFPCAVLYWGSYLTLVPFVLFVLGRSWRLITRFHRNNAIYHARFIEPSDLTVLGRRGSVNGPAVSREQQHNGNNSINTGTSNSNSNEKLFELSHHTLEEIEQSKKWYNRYRTVTDRQIFYFGAGYMAMTTSVAIYYQFRSPNISINPLSYNCHSGDEYLLPYSTMISFLFVLGPFIITRLKDVKDGFGIRKELIFTSLFSIPCVALYFVMPALFPNFTRRVLDRTTWMALILIASHLTSTLIPLVQHFRTYPHQCQYTARAFQRKAQRKTTPGTFSTTATEATEDQPYDSESKAIARNIAGGAPGFRPEVIPLYATSQSTGLDNHQQQRPFPSTTAVPKYSDLVQGAVDESFLDDSHRNNSGNNVNSTLKGLTRNQKRERFGLGLSLRMNNSQGTKVENKKTDWDEFIRTLEDRTLFNRMSAFTVREFCAENTRFLYEVSRLEKRALQYEHLRDLTSSSSSHDLLQQTAATASSPSVAETTTDVSSTLPASDKITKSSSVGTRNSVISPLPTHFSNTGNGSASSHQGPHRIKKIVSASSVSSTMPILVRRSSSSYFDDSEPSSPSGTSFRQHGSNNSSTALPGLEGGVGAQTDYLNHHYHQDNTIQTASTTPAPSSTAASTIINMGPSSPQEHDSAPTTTKRSFAPLPMPPTLLIHFEYVYKTFIVSGARLELNLSHKTLQEIHQMARRGEWRSGMFDGAIYEIQELLFRDVWPKFVTSSQGLNYSGSSPDTATPANRTDSSVSTRDRAHLQEAIFPSGSGPSSTHGSSHDNTALFVPFDQQQRQQQQRQQQRQQSSSSLQRKATIPEPPSIMLTSQKSPLSRGASSSDTGAGSANEAIIQMSAGNSGSVGGGGGYYNGGYYNYNNGSGSAVSFNIQGAPHHYNHQGRTAASASASAEDTFPEGVSRSGPGLKSWFTKKSRTGMALTSNNTEEESLGIIEQSRKSMMDRRSGNSDLYSSSLQNASVLK</sequence>
<feature type="region of interest" description="Disordered" evidence="1">
    <location>
        <begin position="691"/>
        <end position="730"/>
    </location>
</feature>
<dbReference type="OrthoDB" id="196547at2759"/>
<feature type="compositionally biased region" description="Polar residues" evidence="1">
    <location>
        <begin position="1039"/>
        <end position="1054"/>
    </location>
</feature>
<feature type="transmembrane region" description="Helical" evidence="2">
    <location>
        <begin position="93"/>
        <end position="113"/>
    </location>
</feature>
<dbReference type="SUPFAM" id="SSF48097">
    <property type="entry name" value="Regulator of G-protein signaling, RGS"/>
    <property type="match status" value="1"/>
</dbReference>
<feature type="compositionally biased region" description="Low complexity" evidence="1">
    <location>
        <begin position="867"/>
        <end position="888"/>
    </location>
</feature>
<dbReference type="EMBL" id="MCFF01000008">
    <property type="protein sequence ID" value="ORZ24765.1"/>
    <property type="molecule type" value="Genomic_DNA"/>
</dbReference>
<dbReference type="STRING" id="64571.A0A1Y2GW35"/>
<dbReference type="InterPro" id="IPR044926">
    <property type="entry name" value="RGS_subdomain_2"/>
</dbReference>
<feature type="compositionally biased region" description="Polar residues" evidence="1">
    <location>
        <begin position="582"/>
        <end position="612"/>
    </location>
</feature>
<feature type="region of interest" description="Disordered" evidence="1">
    <location>
        <begin position="354"/>
        <end position="376"/>
    </location>
</feature>
<dbReference type="GeneID" id="33569433"/>
<dbReference type="Gene3D" id="1.10.167.10">
    <property type="entry name" value="Regulator of G-protein Signalling 4, domain 2"/>
    <property type="match status" value="1"/>
</dbReference>
<gene>
    <name evidence="3" type="ORF">BCR41DRAFT_384608</name>
</gene>
<organism evidence="3 4">
    <name type="scientific">Lobosporangium transversale</name>
    <dbReference type="NCBI Taxonomy" id="64571"/>
    <lineage>
        <taxon>Eukaryota</taxon>
        <taxon>Fungi</taxon>
        <taxon>Fungi incertae sedis</taxon>
        <taxon>Mucoromycota</taxon>
        <taxon>Mortierellomycotina</taxon>
        <taxon>Mortierellomycetes</taxon>
        <taxon>Mortierellales</taxon>
        <taxon>Mortierellaceae</taxon>
        <taxon>Lobosporangium</taxon>
    </lineage>
</organism>
<evidence type="ECO:0000313" key="3">
    <source>
        <dbReference type="EMBL" id="ORZ24765.1"/>
    </source>
</evidence>
<accession>A0A1Y2GW35</accession>
<feature type="transmembrane region" description="Helical" evidence="2">
    <location>
        <begin position="204"/>
        <end position="224"/>
    </location>
</feature>
<evidence type="ECO:0000313" key="4">
    <source>
        <dbReference type="Proteomes" id="UP000193648"/>
    </source>
</evidence>
<evidence type="ECO:0000256" key="1">
    <source>
        <dbReference type="SAM" id="MobiDB-lite"/>
    </source>
</evidence>
<dbReference type="InterPro" id="IPR036305">
    <property type="entry name" value="RGS_sf"/>
</dbReference>